<dbReference type="Gene3D" id="4.10.240.10">
    <property type="entry name" value="Zn(2)-C6 fungal-type DNA-binding domain"/>
    <property type="match status" value="1"/>
</dbReference>
<feature type="compositionally biased region" description="Polar residues" evidence="1">
    <location>
        <begin position="1000"/>
        <end position="1015"/>
    </location>
</feature>
<feature type="compositionally biased region" description="Acidic residues" evidence="1">
    <location>
        <begin position="1101"/>
        <end position="1115"/>
    </location>
</feature>
<dbReference type="AlphaFoldDB" id="A0AA88GRH4"/>
<dbReference type="GO" id="GO:0008270">
    <property type="term" value="F:zinc ion binding"/>
    <property type="evidence" value="ECO:0007669"/>
    <property type="project" value="InterPro"/>
</dbReference>
<dbReference type="InterPro" id="IPR036864">
    <property type="entry name" value="Zn2-C6_fun-type_DNA-bd_sf"/>
</dbReference>
<gene>
    <name evidence="3" type="ORF">C9374_003512</name>
</gene>
<feature type="region of interest" description="Disordered" evidence="1">
    <location>
        <begin position="1089"/>
        <end position="1115"/>
    </location>
</feature>
<evidence type="ECO:0000259" key="2">
    <source>
        <dbReference type="PROSITE" id="PS50048"/>
    </source>
</evidence>
<dbReference type="SMART" id="SM00066">
    <property type="entry name" value="GAL4"/>
    <property type="match status" value="1"/>
</dbReference>
<evidence type="ECO:0000313" key="4">
    <source>
        <dbReference type="Proteomes" id="UP000816034"/>
    </source>
</evidence>
<dbReference type="Pfam" id="PF00172">
    <property type="entry name" value="Zn_clus"/>
    <property type="match status" value="1"/>
</dbReference>
<dbReference type="PANTHER" id="PTHR43374:SF1">
    <property type="entry name" value="FLAVIN PRENYLTRANSFERASE PAD1, MITOCHONDRIAL"/>
    <property type="match status" value="1"/>
</dbReference>
<name>A0AA88GRH4_NAELO</name>
<sequence>MTFCSCCGKQHISLAGKAPEQFRLCQAEKQRSDQWCNNCYRRYKNYVQGSTTATSNASPTTTNTFGTPSLQNLDYHSAYDTTFSQRNATQNCEFNHETNSQRSLSSPITIDSESHNCSSSNFFDMITPQRFLLTNISDYPTIDNNLLRNTLLYSVPSSWNKQRSSYYLSKTTFECPVVIYDVNYTVLDKVALYNLLTSQGCTISKDVHQWLREKLAEEINNRIHTEIIKAQISKYSNKNNYAQVSIINQETIKTNNSTSSVDPGSTSNTIPHKKTSRKKSKKKKSKTKEKKSTKGFINCDKAFGLVCGKCDGQFLKRRPFRRAIKNIKEMTAQNQKLTSDRLVTGIQEILKSNGQTLDDIIDYIFEKDPDSLYKRIDSYVSKGHTNYTRLAHHFQTLASPELQDNLSPEGAVYFTDTRLMSDHLFCEHYQYHALNFIVCTKEKLKEQRDEMNELVQQIFHMSHDNNSLHVDVSCLLHEVVDLIVKLEGKIPEKLELKSFWDGRSTNEVIHAFVILNNILSTQCRYNAFITDMYKGQEIHKNVSKYFDISFSILNDLVEHGFIYTFEENGVKKSVTLPVTVYICADLSALWKLCDETFVCPYCDCTHENYNTIFEYNHSLDFNCRNIILEKYPKLMEHVVIDVLHAKLRIVGNLLAKLMLKLCPDELEAVKDIIRQFPSLSKFEFKEKPFYKQQLAMEANKVYQPPYLNGKQADTLLLNFEKIFLEALNKSSFDSQDVAIWSMFRYIIYGYMEAPSQLLAKQNIEIDLIPTLKKLNEMLRLHYPNENFGYYVHIVLNHLPYLLKKYGTLTRFMNQGCESVHSLGRLINERKSNHKPNGSLPGFAECVLLPLRVLYMSTRRGRDWIGNKQEDKSISKIWQEMLETWKQDIASIDINDEALEKLDKTAEETSLSSTVVKKCVWEKAKKKTNSIKKKIQHRTRIFENGSNAKVSSPPDNSIKACMRCQKQHAKCDHKSPCSNCLKIDAQCVYEPPKKRGRKQKSISAQKTIKTTEQRQTFSRKPYAETYESEIEFCDALDDDFFLIPNDSHVLENDVDMEDVFRMFEDTQAQEEILSDADMEDVFRELVDTSHAQEESFEHGNAEMEEDSDEIVDSSEVDVDDEVEFLSDFEYSE</sequence>
<evidence type="ECO:0000256" key="1">
    <source>
        <dbReference type="SAM" id="MobiDB-lite"/>
    </source>
</evidence>
<dbReference type="SUPFAM" id="SSF57701">
    <property type="entry name" value="Zn2/Cys6 DNA-binding domain"/>
    <property type="match status" value="1"/>
</dbReference>
<proteinExistence type="predicted"/>
<feature type="compositionally biased region" description="Polar residues" evidence="1">
    <location>
        <begin position="255"/>
        <end position="270"/>
    </location>
</feature>
<feature type="domain" description="Zn(2)-C6 fungal-type" evidence="2">
    <location>
        <begin position="959"/>
        <end position="988"/>
    </location>
</feature>
<dbReference type="CDD" id="cd00067">
    <property type="entry name" value="GAL4"/>
    <property type="match status" value="1"/>
</dbReference>
<keyword evidence="4" id="KW-1185">Reference proteome</keyword>
<dbReference type="GO" id="GO:0000981">
    <property type="term" value="F:DNA-binding transcription factor activity, RNA polymerase II-specific"/>
    <property type="evidence" value="ECO:0007669"/>
    <property type="project" value="InterPro"/>
</dbReference>
<dbReference type="PANTHER" id="PTHR43374">
    <property type="entry name" value="FLAVIN PRENYLTRANSFERASE"/>
    <property type="match status" value="1"/>
</dbReference>
<feature type="region of interest" description="Disordered" evidence="1">
    <location>
        <begin position="255"/>
        <end position="291"/>
    </location>
</feature>
<evidence type="ECO:0000313" key="3">
    <source>
        <dbReference type="EMBL" id="KAG2385697.1"/>
    </source>
</evidence>
<accession>A0AA88GRH4</accession>
<feature type="compositionally biased region" description="Basic residues" evidence="1">
    <location>
        <begin position="271"/>
        <end position="291"/>
    </location>
</feature>
<feature type="region of interest" description="Disordered" evidence="1">
    <location>
        <begin position="993"/>
        <end position="1015"/>
    </location>
</feature>
<dbReference type="RefSeq" id="XP_044549690.1">
    <property type="nucleotide sequence ID" value="XM_044693049.1"/>
</dbReference>
<dbReference type="InterPro" id="IPR001138">
    <property type="entry name" value="Zn2Cys6_DnaBD"/>
</dbReference>
<dbReference type="Proteomes" id="UP000816034">
    <property type="component" value="Unassembled WGS sequence"/>
</dbReference>
<dbReference type="InterPro" id="IPR004507">
    <property type="entry name" value="UbiX-like"/>
</dbReference>
<dbReference type="GeneID" id="68095967"/>
<dbReference type="PROSITE" id="PS50048">
    <property type="entry name" value="ZN2_CY6_FUNGAL_2"/>
    <property type="match status" value="1"/>
</dbReference>
<reference evidence="3 4" key="1">
    <citation type="journal article" date="2018" name="BMC Genomics">
        <title>The genome of Naegleria lovaniensis, the basis for a comparative approach to unravel pathogenicity factors of the human pathogenic amoeba N. fowleri.</title>
        <authorList>
            <person name="Liechti N."/>
            <person name="Schurch N."/>
            <person name="Bruggmann R."/>
            <person name="Wittwer M."/>
        </authorList>
    </citation>
    <scope>NUCLEOTIDE SEQUENCE [LARGE SCALE GENOMIC DNA]</scope>
    <source>
        <strain evidence="3 4">ATCC 30569</strain>
    </source>
</reference>
<dbReference type="GO" id="GO:0016831">
    <property type="term" value="F:carboxy-lyase activity"/>
    <property type="evidence" value="ECO:0007669"/>
    <property type="project" value="TreeGrafter"/>
</dbReference>
<protein>
    <recommendedName>
        <fullName evidence="2">Zn(2)-C6 fungal-type domain-containing protein</fullName>
    </recommendedName>
</protein>
<dbReference type="EMBL" id="PYSW02000018">
    <property type="protein sequence ID" value="KAG2385697.1"/>
    <property type="molecule type" value="Genomic_DNA"/>
</dbReference>
<comment type="caution">
    <text evidence="3">The sequence shown here is derived from an EMBL/GenBank/DDBJ whole genome shotgun (WGS) entry which is preliminary data.</text>
</comment>
<feature type="compositionally biased region" description="Basic and acidic residues" evidence="1">
    <location>
        <begin position="1089"/>
        <end position="1100"/>
    </location>
</feature>
<organism evidence="3 4">
    <name type="scientific">Naegleria lovaniensis</name>
    <name type="common">Amoeba</name>
    <dbReference type="NCBI Taxonomy" id="51637"/>
    <lineage>
        <taxon>Eukaryota</taxon>
        <taxon>Discoba</taxon>
        <taxon>Heterolobosea</taxon>
        <taxon>Tetramitia</taxon>
        <taxon>Eutetramitia</taxon>
        <taxon>Vahlkampfiidae</taxon>
        <taxon>Naegleria</taxon>
    </lineage>
</organism>